<dbReference type="Gene3D" id="3.30.470.30">
    <property type="entry name" value="DNA ligase/mRNA capping enzyme"/>
    <property type="match status" value="1"/>
</dbReference>
<dbReference type="AlphaFoldDB" id="A0A6N3F8R2"/>
<keyword evidence="1" id="KW-0436">Ligase</keyword>
<dbReference type="GO" id="GO:0003911">
    <property type="term" value="F:DNA ligase (NAD+) activity"/>
    <property type="evidence" value="ECO:0007669"/>
    <property type="project" value="UniProtKB-EC"/>
</dbReference>
<proteinExistence type="predicted"/>
<organism evidence="1">
    <name type="scientific">Clostridium paraputrificum</name>
    <dbReference type="NCBI Taxonomy" id="29363"/>
    <lineage>
        <taxon>Bacteria</taxon>
        <taxon>Bacillati</taxon>
        <taxon>Bacillota</taxon>
        <taxon>Clostridia</taxon>
        <taxon>Eubacteriales</taxon>
        <taxon>Clostridiaceae</taxon>
        <taxon>Clostridium</taxon>
    </lineage>
</organism>
<evidence type="ECO:0000313" key="1">
    <source>
        <dbReference type="EMBL" id="VYU48494.1"/>
    </source>
</evidence>
<sequence>MSLEQDNRELIVTLLKAGRIEDLYKLCRFTYRVGEPIVSDEYYAKIERSIIEEGLSELTRQSYDDDDVPIDLLEEFNLGHLNYQTGGDSRFINYLDSEKSMSIKAIENYRDAFEYFRNTKNHRKIITPKLNGINLKSLFINENNEDLHNYVLGMTRGRSTHGIDVTTLMSRILPKRIKGNRDHVVVYGEGILEEEWVDKIPRKNYEQFTSARMAAISMLRVKVPDEYYKHLHYYTFNADGVADTISETLDTLKAHGFDTVPYHMIEVDEVPSEFEEFCKWLKSKMDLVWADVQAMGLDSDGMVVDIDDKHYVGDVTNQYSSRNCALKFEYWAYDYYIATVSGLQIEQQRVNASVIITIDPLRSRDGSRNTKLPGYNLDIVIDNGINVGSKLYFERNSGAIPVPIFGDRLKKLLGQDSNSPTVSSNSFGGDE</sequence>
<accession>A0A6N3F8R2</accession>
<dbReference type="EC" id="6.5.1.2" evidence="1"/>
<dbReference type="EMBL" id="CACRTV010000057">
    <property type="protein sequence ID" value="VYU48494.1"/>
    <property type="molecule type" value="Genomic_DNA"/>
</dbReference>
<dbReference type="RefSeq" id="WP_156561808.1">
    <property type="nucleotide sequence ID" value="NZ_CACRTV010000057.1"/>
</dbReference>
<dbReference type="SUPFAM" id="SSF56091">
    <property type="entry name" value="DNA ligase/mRNA capping enzyme, catalytic domain"/>
    <property type="match status" value="1"/>
</dbReference>
<gene>
    <name evidence="1" type="primary">ligA_2</name>
    <name evidence="1" type="ORF">CPLFYP93_02444</name>
</gene>
<reference evidence="1" key="1">
    <citation type="submission" date="2019-11" db="EMBL/GenBank/DDBJ databases">
        <authorList>
            <person name="Feng L."/>
        </authorList>
    </citation>
    <scope>NUCLEOTIDE SEQUENCE</scope>
    <source>
        <strain evidence="1">CParaputrificumLFYP93</strain>
    </source>
</reference>
<protein>
    <submittedName>
        <fullName evidence="1">DNA ligase</fullName>
        <ecNumber evidence="1">6.5.1.2</ecNumber>
    </submittedName>
</protein>
<name>A0A6N3F8R2_9CLOT</name>